<gene>
    <name evidence="1" type="ORF">EVA_08188</name>
</gene>
<dbReference type="AlphaFoldDB" id="J9GTL8"/>
<dbReference type="EMBL" id="AMCI01002069">
    <property type="protein sequence ID" value="EJX03705.1"/>
    <property type="molecule type" value="Genomic_DNA"/>
</dbReference>
<proteinExistence type="predicted"/>
<evidence type="ECO:0000313" key="1">
    <source>
        <dbReference type="EMBL" id="EJX03705.1"/>
    </source>
</evidence>
<accession>J9GTL8</accession>
<reference evidence="1" key="1">
    <citation type="journal article" date="2012" name="PLoS ONE">
        <title>Gene sets for utilization of primary and secondary nutrition supplies in the distal gut of endangered iberian lynx.</title>
        <authorList>
            <person name="Alcaide M."/>
            <person name="Messina E."/>
            <person name="Richter M."/>
            <person name="Bargiela R."/>
            <person name="Peplies J."/>
            <person name="Huws S.A."/>
            <person name="Newbold C.J."/>
            <person name="Golyshin P.N."/>
            <person name="Simon M.A."/>
            <person name="Lopez G."/>
            <person name="Yakimov M.M."/>
            <person name="Ferrer M."/>
        </authorList>
    </citation>
    <scope>NUCLEOTIDE SEQUENCE</scope>
</reference>
<sequence>MICQHILEETTGMSFDNLVILDTADFHDLLSQSLSDDVHFTVGSLYNGVALTGVKGDTHVTGQSPDGGSPDNEEELAAVKVREFAQIVVHGELDIDSSAGVILILNLCLSKSSLIFWAPVNRFQTFVDVSVFVHLTKDADFFSLKALVHGLVGIFPVAQNTETLKAFSLLVNILLSILLAGISEVGNGHGLMVKLLLFYDGALYGHSVVIPARNIWGIVTTHSVRTDYEVLYGLVECVTHVYVTVREWRAVVKNKLGATLILLQKLMI</sequence>
<dbReference type="AntiFam" id="ANF00157">
    <property type="entry name" value="Shadow ORF (opposite ileS)"/>
</dbReference>
<name>J9GTL8_9ZZZZ</name>
<comment type="caution">
    <text evidence="1">The sequence shown here is derived from an EMBL/GenBank/DDBJ whole genome shotgun (WGS) entry which is preliminary data.</text>
</comment>
<protein>
    <submittedName>
        <fullName evidence="1">Uncharacterized protein</fullName>
    </submittedName>
</protein>
<organism evidence="1">
    <name type="scientific">gut metagenome</name>
    <dbReference type="NCBI Taxonomy" id="749906"/>
    <lineage>
        <taxon>unclassified sequences</taxon>
        <taxon>metagenomes</taxon>
        <taxon>organismal metagenomes</taxon>
    </lineage>
</organism>